<evidence type="ECO:0000256" key="2">
    <source>
        <dbReference type="ARBA" id="ARBA00022490"/>
    </source>
</evidence>
<dbReference type="EC" id="3.1.11.6" evidence="6"/>
<proteinExistence type="inferred from homology"/>
<comment type="caution">
    <text evidence="7">The sequence shown here is derived from an EMBL/GenBank/DDBJ whole genome shotgun (WGS) entry which is preliminary data.</text>
</comment>
<dbReference type="InterPro" id="IPR037004">
    <property type="entry name" value="Exonuc_VII_ssu_sf"/>
</dbReference>
<reference evidence="7 8" key="1">
    <citation type="submission" date="2018-06" db="EMBL/GenBank/DDBJ databases">
        <title>Freshwater and sediment microbial communities from various areas in North America, analyzing microbe dynamics in response to fracking.</title>
        <authorList>
            <person name="Lamendella R."/>
        </authorList>
    </citation>
    <scope>NUCLEOTIDE SEQUENCE [LARGE SCALE GENOMIC DNA]</scope>
    <source>
        <strain evidence="7 8">99A</strain>
    </source>
</reference>
<dbReference type="EMBL" id="QLTR01000027">
    <property type="protein sequence ID" value="RAS59368.1"/>
    <property type="molecule type" value="Genomic_DNA"/>
</dbReference>
<keyword evidence="5 6" id="KW-0269">Exonuclease</keyword>
<comment type="catalytic activity">
    <reaction evidence="6">
        <text>Exonucleolytic cleavage in either 5'- to 3'- or 3'- to 5'-direction to yield nucleoside 5'-phosphates.</text>
        <dbReference type="EC" id="3.1.11.6"/>
    </reaction>
</comment>
<evidence type="ECO:0000313" key="8">
    <source>
        <dbReference type="Proteomes" id="UP000248729"/>
    </source>
</evidence>
<sequence>MHLSQGNNIMASKKPENMSFEATIEELDQVVEQLENGDLTLDDALKKFERGIALARSGQSKLDEAEQRVSILLSNTDDAPLSEFNELPE</sequence>
<dbReference type="PANTHER" id="PTHR34137:SF1">
    <property type="entry name" value="EXODEOXYRIBONUCLEASE 7 SMALL SUBUNIT"/>
    <property type="match status" value="1"/>
</dbReference>
<dbReference type="GO" id="GO:0005829">
    <property type="term" value="C:cytosol"/>
    <property type="evidence" value="ECO:0007669"/>
    <property type="project" value="TreeGrafter"/>
</dbReference>
<protein>
    <recommendedName>
        <fullName evidence="6">Exodeoxyribonuclease 7 small subunit</fullName>
        <ecNumber evidence="6">3.1.11.6</ecNumber>
    </recommendedName>
    <alternativeName>
        <fullName evidence="6">Exodeoxyribonuclease VII small subunit</fullName>
        <shortName evidence="6">Exonuclease VII small subunit</shortName>
    </alternativeName>
</protein>
<evidence type="ECO:0000256" key="3">
    <source>
        <dbReference type="ARBA" id="ARBA00022722"/>
    </source>
</evidence>
<dbReference type="GO" id="GO:0009318">
    <property type="term" value="C:exodeoxyribonuclease VII complex"/>
    <property type="evidence" value="ECO:0007669"/>
    <property type="project" value="UniProtKB-UniRule"/>
</dbReference>
<dbReference type="Proteomes" id="UP000248729">
    <property type="component" value="Unassembled WGS sequence"/>
</dbReference>
<dbReference type="GO" id="GO:0008855">
    <property type="term" value="F:exodeoxyribonuclease VII activity"/>
    <property type="evidence" value="ECO:0007669"/>
    <property type="project" value="UniProtKB-UniRule"/>
</dbReference>
<dbReference type="PANTHER" id="PTHR34137">
    <property type="entry name" value="EXODEOXYRIBONUCLEASE 7 SMALL SUBUNIT"/>
    <property type="match status" value="1"/>
</dbReference>
<comment type="function">
    <text evidence="6">Bidirectionally degrades single-stranded DNA into large acid-insoluble oligonucleotides, which are then degraded further into small acid-soluble oligonucleotides.</text>
</comment>
<dbReference type="Gene3D" id="1.10.287.1040">
    <property type="entry name" value="Exonuclease VII, small subunit"/>
    <property type="match status" value="1"/>
</dbReference>
<comment type="subunit">
    <text evidence="6">Heterooligomer composed of large and small subunits.</text>
</comment>
<name>A0A329E4S1_VIBDI</name>
<dbReference type="GO" id="GO:0006308">
    <property type="term" value="P:DNA catabolic process"/>
    <property type="evidence" value="ECO:0007669"/>
    <property type="project" value="UniProtKB-UniRule"/>
</dbReference>
<dbReference type="NCBIfam" id="TIGR01280">
    <property type="entry name" value="xseB"/>
    <property type="match status" value="1"/>
</dbReference>
<organism evidence="7 8">
    <name type="scientific">Vibrio diazotrophicus</name>
    <dbReference type="NCBI Taxonomy" id="685"/>
    <lineage>
        <taxon>Bacteria</taxon>
        <taxon>Pseudomonadati</taxon>
        <taxon>Pseudomonadota</taxon>
        <taxon>Gammaproteobacteria</taxon>
        <taxon>Vibrionales</taxon>
        <taxon>Vibrionaceae</taxon>
        <taxon>Vibrio</taxon>
    </lineage>
</organism>
<keyword evidence="3 6" id="KW-0540">Nuclease</keyword>
<dbReference type="SUPFAM" id="SSF116842">
    <property type="entry name" value="XseB-like"/>
    <property type="match status" value="1"/>
</dbReference>
<dbReference type="AlphaFoldDB" id="A0A329E4S1"/>
<dbReference type="InterPro" id="IPR003761">
    <property type="entry name" value="Exonuc_VII_S"/>
</dbReference>
<accession>A0A329E4S1</accession>
<evidence type="ECO:0000256" key="1">
    <source>
        <dbReference type="ARBA" id="ARBA00009998"/>
    </source>
</evidence>
<dbReference type="Pfam" id="PF02609">
    <property type="entry name" value="Exonuc_VII_S"/>
    <property type="match status" value="1"/>
</dbReference>
<evidence type="ECO:0000256" key="5">
    <source>
        <dbReference type="ARBA" id="ARBA00022839"/>
    </source>
</evidence>
<comment type="similarity">
    <text evidence="1 6">Belongs to the XseB family.</text>
</comment>
<gene>
    <name evidence="6" type="primary">xseB</name>
    <name evidence="7" type="ORF">DET48_12746</name>
</gene>
<evidence type="ECO:0000313" key="7">
    <source>
        <dbReference type="EMBL" id="RAS59368.1"/>
    </source>
</evidence>
<keyword evidence="4 6" id="KW-0378">Hydrolase</keyword>
<comment type="subcellular location">
    <subcellularLocation>
        <location evidence="6">Cytoplasm</location>
    </subcellularLocation>
</comment>
<dbReference type="NCBIfam" id="NF002137">
    <property type="entry name" value="PRK00977.1-1"/>
    <property type="match status" value="1"/>
</dbReference>
<dbReference type="HAMAP" id="MF_00337">
    <property type="entry name" value="Exonuc_7_S"/>
    <property type="match status" value="1"/>
</dbReference>
<keyword evidence="2 6" id="KW-0963">Cytoplasm</keyword>
<evidence type="ECO:0000256" key="6">
    <source>
        <dbReference type="HAMAP-Rule" id="MF_00337"/>
    </source>
</evidence>
<dbReference type="NCBIfam" id="NF002140">
    <property type="entry name" value="PRK00977.1-4"/>
    <property type="match status" value="1"/>
</dbReference>
<evidence type="ECO:0000256" key="4">
    <source>
        <dbReference type="ARBA" id="ARBA00022801"/>
    </source>
</evidence>